<accession>A0AAV6V852</accession>
<dbReference type="Proteomes" id="UP000827092">
    <property type="component" value="Unassembled WGS sequence"/>
</dbReference>
<evidence type="ECO:0000313" key="1">
    <source>
        <dbReference type="EMBL" id="KAG8192263.1"/>
    </source>
</evidence>
<name>A0AAV6V852_9ARAC</name>
<gene>
    <name evidence="1" type="ORF">JTE90_014119</name>
</gene>
<protein>
    <submittedName>
        <fullName evidence="1">Uncharacterized protein</fullName>
    </submittedName>
</protein>
<sequence>MGFSPRNFISFHLGNCWFCELTDEWGTWLEINRVPVVPRRYHKNPVEELSFLLQIRLPAEDSCLVFMLVAWPNVVLLSLMRVVTL</sequence>
<proteinExistence type="predicted"/>
<reference evidence="1 2" key="1">
    <citation type="journal article" date="2022" name="Nat. Ecol. Evol.">
        <title>A masculinizing supergene underlies an exaggerated male reproductive morph in a spider.</title>
        <authorList>
            <person name="Hendrickx F."/>
            <person name="De Corte Z."/>
            <person name="Sonet G."/>
            <person name="Van Belleghem S.M."/>
            <person name="Kostlbacher S."/>
            <person name="Vangestel C."/>
        </authorList>
    </citation>
    <scope>NUCLEOTIDE SEQUENCE [LARGE SCALE GENOMIC DNA]</scope>
    <source>
        <strain evidence="1">W744_W776</strain>
    </source>
</reference>
<dbReference type="AlphaFoldDB" id="A0AAV6V852"/>
<evidence type="ECO:0000313" key="2">
    <source>
        <dbReference type="Proteomes" id="UP000827092"/>
    </source>
</evidence>
<organism evidence="1 2">
    <name type="scientific">Oedothorax gibbosus</name>
    <dbReference type="NCBI Taxonomy" id="931172"/>
    <lineage>
        <taxon>Eukaryota</taxon>
        <taxon>Metazoa</taxon>
        <taxon>Ecdysozoa</taxon>
        <taxon>Arthropoda</taxon>
        <taxon>Chelicerata</taxon>
        <taxon>Arachnida</taxon>
        <taxon>Araneae</taxon>
        <taxon>Araneomorphae</taxon>
        <taxon>Entelegynae</taxon>
        <taxon>Araneoidea</taxon>
        <taxon>Linyphiidae</taxon>
        <taxon>Erigoninae</taxon>
        <taxon>Oedothorax</taxon>
    </lineage>
</organism>
<dbReference type="EMBL" id="JAFNEN010000142">
    <property type="protein sequence ID" value="KAG8192263.1"/>
    <property type="molecule type" value="Genomic_DNA"/>
</dbReference>
<comment type="caution">
    <text evidence="1">The sequence shown here is derived from an EMBL/GenBank/DDBJ whole genome shotgun (WGS) entry which is preliminary data.</text>
</comment>
<keyword evidence="2" id="KW-1185">Reference proteome</keyword>